<comment type="caution">
    <text evidence="2">The sequence shown here is derived from an EMBL/GenBank/DDBJ whole genome shotgun (WGS) entry which is preliminary data.</text>
</comment>
<dbReference type="InterPro" id="IPR053146">
    <property type="entry name" value="QDO-like"/>
</dbReference>
<gene>
    <name evidence="2" type="ORF">B0A50_04739</name>
</gene>
<dbReference type="SUPFAM" id="SSF51182">
    <property type="entry name" value="RmlC-like cupins"/>
    <property type="match status" value="1"/>
</dbReference>
<dbReference type="Gene3D" id="2.60.120.10">
    <property type="entry name" value="Jelly Rolls"/>
    <property type="match status" value="1"/>
</dbReference>
<dbReference type="OrthoDB" id="4124983at2759"/>
<organism evidence="2 3">
    <name type="scientific">Salinomyces thailandicus</name>
    <dbReference type="NCBI Taxonomy" id="706561"/>
    <lineage>
        <taxon>Eukaryota</taxon>
        <taxon>Fungi</taxon>
        <taxon>Dikarya</taxon>
        <taxon>Ascomycota</taxon>
        <taxon>Pezizomycotina</taxon>
        <taxon>Dothideomycetes</taxon>
        <taxon>Dothideomycetidae</taxon>
        <taxon>Mycosphaerellales</taxon>
        <taxon>Teratosphaeriaceae</taxon>
        <taxon>Salinomyces</taxon>
    </lineage>
</organism>
<accession>A0A4U0TW58</accession>
<dbReference type="AlphaFoldDB" id="A0A4U0TW58"/>
<evidence type="ECO:0000259" key="1">
    <source>
        <dbReference type="Pfam" id="PF07883"/>
    </source>
</evidence>
<dbReference type="InterPro" id="IPR013096">
    <property type="entry name" value="Cupin_2"/>
</dbReference>
<dbReference type="EMBL" id="NAJL01000027">
    <property type="protein sequence ID" value="TKA26631.1"/>
    <property type="molecule type" value="Genomic_DNA"/>
</dbReference>
<name>A0A4U0TW58_9PEZI</name>
<protein>
    <recommendedName>
        <fullName evidence="1">Cupin type-2 domain-containing protein</fullName>
    </recommendedName>
</protein>
<proteinExistence type="predicted"/>
<reference evidence="2 3" key="1">
    <citation type="submission" date="2017-03" db="EMBL/GenBank/DDBJ databases">
        <title>Genomes of endolithic fungi from Antarctica.</title>
        <authorList>
            <person name="Coleine C."/>
            <person name="Masonjones S."/>
            <person name="Stajich J.E."/>
        </authorList>
    </citation>
    <scope>NUCLEOTIDE SEQUENCE [LARGE SCALE GENOMIC DNA]</scope>
    <source>
        <strain evidence="2 3">CCFEE 6315</strain>
    </source>
</reference>
<sequence>MPATLPNGIPIPEVPINFVPAKAGEVIKLGQLTCRIMEDGSKTDNRIGVAELIMPPKTPGPPPHWHEMHDETFLVTQGTVRFHVPEPGNPGVDKKVVDAKAGDYMVIPIRAPHTFSNPFDEEAKIFFTTTPAFYINYFKLIATLGEEGKPMPAEVNMTAMALYATTLVDKQPRKAPE</sequence>
<dbReference type="PANTHER" id="PTHR36440">
    <property type="entry name" value="PUTATIVE (AFU_ORTHOLOGUE AFUA_8G07350)-RELATED"/>
    <property type="match status" value="1"/>
</dbReference>
<dbReference type="Proteomes" id="UP000308549">
    <property type="component" value="Unassembled WGS sequence"/>
</dbReference>
<feature type="domain" description="Cupin type-2" evidence="1">
    <location>
        <begin position="52"/>
        <end position="127"/>
    </location>
</feature>
<dbReference type="InterPro" id="IPR014710">
    <property type="entry name" value="RmlC-like_jellyroll"/>
</dbReference>
<dbReference type="Pfam" id="PF07883">
    <property type="entry name" value="Cupin_2"/>
    <property type="match status" value="1"/>
</dbReference>
<dbReference type="PANTHER" id="PTHR36440:SF1">
    <property type="entry name" value="PUTATIVE (AFU_ORTHOLOGUE AFUA_8G07350)-RELATED"/>
    <property type="match status" value="1"/>
</dbReference>
<dbReference type="InterPro" id="IPR011051">
    <property type="entry name" value="RmlC_Cupin_sf"/>
</dbReference>
<evidence type="ECO:0000313" key="3">
    <source>
        <dbReference type="Proteomes" id="UP000308549"/>
    </source>
</evidence>
<evidence type="ECO:0000313" key="2">
    <source>
        <dbReference type="EMBL" id="TKA26631.1"/>
    </source>
</evidence>
<keyword evidence="3" id="KW-1185">Reference proteome</keyword>